<organism evidence="2">
    <name type="scientific">Petromyces alliaceus</name>
    <name type="common">Aspergillus alliaceus</name>
    <dbReference type="NCBI Taxonomy" id="209559"/>
    <lineage>
        <taxon>Eukaryota</taxon>
        <taxon>Fungi</taxon>
        <taxon>Dikarya</taxon>
        <taxon>Ascomycota</taxon>
        <taxon>Pezizomycotina</taxon>
        <taxon>Eurotiomycetes</taxon>
        <taxon>Eurotiomycetidae</taxon>
        <taxon>Eurotiales</taxon>
        <taxon>Aspergillaceae</taxon>
        <taxon>Aspergillus</taxon>
        <taxon>Aspergillus subgen. Circumdati</taxon>
    </lineage>
</organism>
<name>A0A5N7BRJ5_PETAA</name>
<accession>A0A5N7BRJ5</accession>
<dbReference type="EMBL" id="ML735373">
    <property type="protein sequence ID" value="KAE8384442.1"/>
    <property type="molecule type" value="Genomic_DNA"/>
</dbReference>
<dbReference type="AlphaFoldDB" id="A0A5N7BRJ5"/>
<gene>
    <name evidence="2" type="ORF">BDV23DRAFT_177069</name>
</gene>
<feature type="region of interest" description="Disordered" evidence="1">
    <location>
        <begin position="1"/>
        <end position="29"/>
    </location>
</feature>
<protein>
    <recommendedName>
        <fullName evidence="3">Fungal-specific transcription factor domain-containing protein</fullName>
    </recommendedName>
</protein>
<evidence type="ECO:0000256" key="1">
    <source>
        <dbReference type="SAM" id="MobiDB-lite"/>
    </source>
</evidence>
<evidence type="ECO:0008006" key="3">
    <source>
        <dbReference type="Google" id="ProtNLM"/>
    </source>
</evidence>
<evidence type="ECO:0000313" key="2">
    <source>
        <dbReference type="EMBL" id="KAE8384442.1"/>
    </source>
</evidence>
<sequence length="512" mass="57408">MESLSPRNANSSRTPDYARPYRSKRHRPCDPCRRKKGCQISGSLLVQPGEEASIAVNTDNSARCQSEPIFPLVPLLDPVSLEVPPSEPITAAPATYHFPERLPAQATQALDQLKGYIFRYAGGVPLEEKIPVQFVATTDELYESTKKATAIPRSQSLRDELNSPVLLECDEKLVVLYNPPFLSLCRNSVSPLPLSHLINLPVHLLAVIYASTQPFIKFDEYLSVLDVLLQEIHTPHLAVLQAGLLYLHKPPQKSQTAVADSASLWSFVGLLVGPATSFGLQLEYGPMGLPAWERRLRRRLWQDVRHGQQFQGFGRLSRVADEVQYGLYALRSLQYTSTNFARPLRMHDRLVASVDGTGPQSACLHFAYTLLEEMEASTNFTTAPDDYIFYTIESDEIEPTPTIDLSNEISAVLKAAEISAAKMLRLLVRMVYRCWDGFPTVSSLYVAPPCASTSKDHALRARRLVHMWRQALRRQSEGFSLMNPALVRLDGVHWAGLGRNYYLPRHVKEATR</sequence>
<reference evidence="2" key="1">
    <citation type="submission" date="2019-04" db="EMBL/GenBank/DDBJ databases">
        <title>Friends and foes A comparative genomics studyof 23 Aspergillus species from section Flavi.</title>
        <authorList>
            <consortium name="DOE Joint Genome Institute"/>
            <person name="Kjaerbolling I."/>
            <person name="Vesth T."/>
            <person name="Frisvad J.C."/>
            <person name="Nybo J.L."/>
            <person name="Theobald S."/>
            <person name="Kildgaard S."/>
            <person name="Isbrandt T."/>
            <person name="Kuo A."/>
            <person name="Sato A."/>
            <person name="Lyhne E.K."/>
            <person name="Kogle M.E."/>
            <person name="Wiebenga A."/>
            <person name="Kun R.S."/>
            <person name="Lubbers R.J."/>
            <person name="Makela M.R."/>
            <person name="Barry K."/>
            <person name="Chovatia M."/>
            <person name="Clum A."/>
            <person name="Daum C."/>
            <person name="Haridas S."/>
            <person name="He G."/>
            <person name="LaButti K."/>
            <person name="Lipzen A."/>
            <person name="Mondo S."/>
            <person name="Riley R."/>
            <person name="Salamov A."/>
            <person name="Simmons B.A."/>
            <person name="Magnuson J.K."/>
            <person name="Henrissat B."/>
            <person name="Mortensen U.H."/>
            <person name="Larsen T.O."/>
            <person name="Devries R.P."/>
            <person name="Grigoriev I.V."/>
            <person name="Machida M."/>
            <person name="Baker S.E."/>
            <person name="Andersen M.R."/>
        </authorList>
    </citation>
    <scope>NUCLEOTIDE SEQUENCE [LARGE SCALE GENOMIC DNA]</scope>
    <source>
        <strain evidence="2">IBT 14317</strain>
    </source>
</reference>
<dbReference type="Proteomes" id="UP000326877">
    <property type="component" value="Unassembled WGS sequence"/>
</dbReference>
<proteinExistence type="predicted"/>
<dbReference type="OrthoDB" id="4676at2759"/>
<feature type="compositionally biased region" description="Polar residues" evidence="1">
    <location>
        <begin position="1"/>
        <end position="14"/>
    </location>
</feature>